<feature type="coiled-coil region" evidence="1">
    <location>
        <begin position="249"/>
        <end position="282"/>
    </location>
</feature>
<comment type="caution">
    <text evidence="3">The sequence shown here is derived from an EMBL/GenBank/DDBJ whole genome shotgun (WGS) entry which is preliminary data.</text>
</comment>
<organism evidence="3 4">
    <name type="scientific">Phellinidium pouzarii</name>
    <dbReference type="NCBI Taxonomy" id="167371"/>
    <lineage>
        <taxon>Eukaryota</taxon>
        <taxon>Fungi</taxon>
        <taxon>Dikarya</taxon>
        <taxon>Basidiomycota</taxon>
        <taxon>Agaricomycotina</taxon>
        <taxon>Agaricomycetes</taxon>
        <taxon>Hymenochaetales</taxon>
        <taxon>Hymenochaetaceae</taxon>
        <taxon>Phellinidium</taxon>
    </lineage>
</organism>
<feature type="domain" description="DUF7918" evidence="2">
    <location>
        <begin position="29"/>
        <end position="207"/>
    </location>
</feature>
<dbReference type="Pfam" id="PF25534">
    <property type="entry name" value="DUF7918"/>
    <property type="match status" value="1"/>
</dbReference>
<proteinExistence type="predicted"/>
<name>A0A4S4LCL7_9AGAM</name>
<protein>
    <recommendedName>
        <fullName evidence="2">DUF7918 domain-containing protein</fullName>
    </recommendedName>
</protein>
<dbReference type="AlphaFoldDB" id="A0A4S4LCL7"/>
<keyword evidence="4" id="KW-1185">Reference proteome</keyword>
<dbReference type="Proteomes" id="UP000308199">
    <property type="component" value="Unassembled WGS sequence"/>
</dbReference>
<accession>A0A4S4LCL7</accession>
<dbReference type="EMBL" id="SGPK01000061">
    <property type="protein sequence ID" value="THH09514.1"/>
    <property type="molecule type" value="Genomic_DNA"/>
</dbReference>
<sequence length="293" mass="32963">MPRFSNCDIGIQIEDSGVLVEYGTHIVGSTVTSWIASESGKEFAILFCAEHFPSSLQLVIFIDGVELVNRGYDQRKMGKEIVCSGVSIDANTVKPFIFADIVFSDEASTFGATQLGDVGTIRVEILQVVFTESRDPTYYVPGMGNDPTQKRSRINGARGICLGEQKALRTKKMNSMPFDPSNPDPIVVFNYIYRPRAMLLAQGIIPTYVPKFVEDFSSATVSREEEKGEAIRRLKVGFILSEDHSDLLCTQMMNEQDQQEQVKRELKELEDLRRLRERQSEIEREIEALGGFE</sequence>
<evidence type="ECO:0000259" key="2">
    <source>
        <dbReference type="Pfam" id="PF25534"/>
    </source>
</evidence>
<dbReference type="PANTHER" id="PTHR36223">
    <property type="entry name" value="BETA-LACTAMASE-TYPE TRANSPEPTIDASE FOLD DOMAIN CONTAINING PROTEIN"/>
    <property type="match status" value="1"/>
</dbReference>
<reference evidence="3 4" key="1">
    <citation type="submission" date="2019-02" db="EMBL/GenBank/DDBJ databases">
        <title>Genome sequencing of the rare red list fungi Phellinidium pouzarii.</title>
        <authorList>
            <person name="Buettner E."/>
            <person name="Kellner H."/>
        </authorList>
    </citation>
    <scope>NUCLEOTIDE SEQUENCE [LARGE SCALE GENOMIC DNA]</scope>
    <source>
        <strain evidence="3 4">DSM 108285</strain>
    </source>
</reference>
<evidence type="ECO:0000256" key="1">
    <source>
        <dbReference type="SAM" id="Coils"/>
    </source>
</evidence>
<evidence type="ECO:0000313" key="3">
    <source>
        <dbReference type="EMBL" id="THH09514.1"/>
    </source>
</evidence>
<dbReference type="InterPro" id="IPR057678">
    <property type="entry name" value="DUF7918"/>
</dbReference>
<keyword evidence="1" id="KW-0175">Coiled coil</keyword>
<dbReference type="PANTHER" id="PTHR36223:SF1">
    <property type="entry name" value="TRANSCRIPTION ELONGATION FACTOR EAF N-TERMINAL DOMAIN-CONTAINING PROTEIN"/>
    <property type="match status" value="1"/>
</dbReference>
<gene>
    <name evidence="3" type="ORF">EW145_g1957</name>
</gene>
<evidence type="ECO:0000313" key="4">
    <source>
        <dbReference type="Proteomes" id="UP000308199"/>
    </source>
</evidence>
<dbReference type="OrthoDB" id="3364132at2759"/>